<reference evidence="2 3" key="1">
    <citation type="journal article" date="2016" name="Nat. Commun.">
        <title>Thousands of microbial genomes shed light on interconnected biogeochemical processes in an aquifer system.</title>
        <authorList>
            <person name="Anantharaman K."/>
            <person name="Brown C.T."/>
            <person name="Hug L.A."/>
            <person name="Sharon I."/>
            <person name="Castelle C.J."/>
            <person name="Probst A.J."/>
            <person name="Thomas B.C."/>
            <person name="Singh A."/>
            <person name="Wilkins M.J."/>
            <person name="Karaoz U."/>
            <person name="Brodie E.L."/>
            <person name="Williams K.H."/>
            <person name="Hubbard S.S."/>
            <person name="Banfield J.F."/>
        </authorList>
    </citation>
    <scope>NUCLEOTIDE SEQUENCE [LARGE SCALE GENOMIC DNA]</scope>
</reference>
<keyword evidence="1" id="KW-1133">Transmembrane helix</keyword>
<name>A0A1F6C369_9BACT</name>
<dbReference type="InterPro" id="IPR043993">
    <property type="entry name" value="T4SS_pilin"/>
</dbReference>
<dbReference type="Pfam" id="PF18895">
    <property type="entry name" value="T4SS_pilin"/>
    <property type="match status" value="1"/>
</dbReference>
<feature type="transmembrane region" description="Helical" evidence="1">
    <location>
        <begin position="38"/>
        <end position="66"/>
    </location>
</feature>
<organism evidence="2 3">
    <name type="scientific">Candidatus Kaiserbacteria bacterium RIFCSPHIGHO2_01_FULL_48_10</name>
    <dbReference type="NCBI Taxonomy" id="1798476"/>
    <lineage>
        <taxon>Bacteria</taxon>
        <taxon>Candidatus Kaiseribacteriota</taxon>
    </lineage>
</organism>
<proteinExistence type="predicted"/>
<keyword evidence="1" id="KW-0472">Membrane</keyword>
<protein>
    <submittedName>
        <fullName evidence="2">Uncharacterized protein</fullName>
    </submittedName>
</protein>
<dbReference type="AlphaFoldDB" id="A0A1F6C369"/>
<evidence type="ECO:0000313" key="2">
    <source>
        <dbReference type="EMBL" id="OGG43482.1"/>
    </source>
</evidence>
<evidence type="ECO:0000256" key="1">
    <source>
        <dbReference type="SAM" id="Phobius"/>
    </source>
</evidence>
<keyword evidence="1" id="KW-0812">Transmembrane</keyword>
<sequence>MKKLLVTGALGGAWALPLLAFAQTVPGGPGLGNILVVISRLIATATPIVVGLALLAFFWGLAMYIFNIGSDEGKKKGLQIMIWGIIALFVMVSVWGIVAVLGSTFGVGQGGSADLPFVDPRRASYSPWDIW</sequence>
<evidence type="ECO:0000313" key="3">
    <source>
        <dbReference type="Proteomes" id="UP000178249"/>
    </source>
</evidence>
<comment type="caution">
    <text evidence="2">The sequence shown here is derived from an EMBL/GenBank/DDBJ whole genome shotgun (WGS) entry which is preliminary data.</text>
</comment>
<dbReference type="EMBL" id="MFKP01000039">
    <property type="protein sequence ID" value="OGG43482.1"/>
    <property type="molecule type" value="Genomic_DNA"/>
</dbReference>
<accession>A0A1F6C369</accession>
<feature type="transmembrane region" description="Helical" evidence="1">
    <location>
        <begin position="78"/>
        <end position="101"/>
    </location>
</feature>
<gene>
    <name evidence="2" type="ORF">A2841_02565</name>
</gene>
<dbReference type="Proteomes" id="UP000178249">
    <property type="component" value="Unassembled WGS sequence"/>
</dbReference>